<reference evidence="3 4" key="1">
    <citation type="submission" date="2018-03" db="EMBL/GenBank/DDBJ databases">
        <authorList>
            <person name="Guldener U."/>
        </authorList>
    </citation>
    <scope>NUCLEOTIDE SEQUENCE [LARGE SCALE GENOMIC DNA]</scope>
    <source>
        <strain evidence="3 4">NBRC100155</strain>
    </source>
</reference>
<gene>
    <name evidence="3" type="ORF">UTRI_10410_B</name>
</gene>
<feature type="compositionally biased region" description="Low complexity" evidence="1">
    <location>
        <begin position="364"/>
        <end position="375"/>
    </location>
</feature>
<evidence type="ECO:0000256" key="1">
    <source>
        <dbReference type="SAM" id="MobiDB-lite"/>
    </source>
</evidence>
<dbReference type="EMBL" id="OOIN01000016">
    <property type="protein sequence ID" value="SPO26941.1"/>
    <property type="molecule type" value="Genomic_DNA"/>
</dbReference>
<dbReference type="Proteomes" id="UP000324022">
    <property type="component" value="Unassembled WGS sequence"/>
</dbReference>
<feature type="region of interest" description="Disordered" evidence="1">
    <location>
        <begin position="60"/>
        <end position="85"/>
    </location>
</feature>
<feature type="chain" id="PRO_5023002867" evidence="2">
    <location>
        <begin position="33"/>
        <end position="390"/>
    </location>
</feature>
<evidence type="ECO:0000313" key="4">
    <source>
        <dbReference type="Proteomes" id="UP000324022"/>
    </source>
</evidence>
<dbReference type="OrthoDB" id="2547445at2759"/>
<feature type="compositionally biased region" description="Gly residues" evidence="1">
    <location>
        <begin position="147"/>
        <end position="159"/>
    </location>
</feature>
<evidence type="ECO:0000313" key="3">
    <source>
        <dbReference type="EMBL" id="SPO26941.1"/>
    </source>
</evidence>
<feature type="region of interest" description="Disordered" evidence="1">
    <location>
        <begin position="137"/>
        <end position="252"/>
    </location>
</feature>
<feature type="region of interest" description="Disordered" evidence="1">
    <location>
        <begin position="314"/>
        <end position="390"/>
    </location>
</feature>
<name>A0A5C3EBB4_9BASI</name>
<proteinExistence type="predicted"/>
<protein>
    <submittedName>
        <fullName evidence="3">Uncharacterized protein</fullName>
    </submittedName>
</protein>
<sequence length="390" mass="40811">MPDKHVAVTSTASLIIICLLLSLSILIDPSHAGSHVQDPMVAQASSFGWLASRNFTYCQSDQPDPPDKPRGIQPKFNAHNTPGEKRLTGMGDSVVVLYHPEKTNKALAWCNTLVAIQDTEHVQCHIALPTCQRCEAKRSKPGYPNGVKGGGTNVAGVTGGRVPAEKPGNNHAGTRKEPKGTEKEGYDGLKPLQKRGQGASDPNNKWVPLPGQQDPAAPGVAAPAVPNPQANVVQPQPQPHPTRPSRSSYVPDADDLNDPELEAALSEFQDFCENKLTLAVRADCPLHTVSSWLDEPPFDLHRFCMELRGTDGSTLHTKPGRGGFSLNEADTNAPAAPMTPGGTDVAAGGNNGGGGGSGAGAGANGAPKGVVDPNDPVVPFPGQPNPAKKP</sequence>
<feature type="compositionally biased region" description="Gly residues" evidence="1">
    <location>
        <begin position="349"/>
        <end position="363"/>
    </location>
</feature>
<feature type="signal peptide" evidence="2">
    <location>
        <begin position="1"/>
        <end position="32"/>
    </location>
</feature>
<keyword evidence="2" id="KW-0732">Signal</keyword>
<feature type="compositionally biased region" description="Basic and acidic residues" evidence="1">
    <location>
        <begin position="174"/>
        <end position="187"/>
    </location>
</feature>
<dbReference type="AlphaFoldDB" id="A0A5C3EBB4"/>
<accession>A0A5C3EBB4</accession>
<organism evidence="3 4">
    <name type="scientific">Ustilago trichophora</name>
    <dbReference type="NCBI Taxonomy" id="86804"/>
    <lineage>
        <taxon>Eukaryota</taxon>
        <taxon>Fungi</taxon>
        <taxon>Dikarya</taxon>
        <taxon>Basidiomycota</taxon>
        <taxon>Ustilaginomycotina</taxon>
        <taxon>Ustilaginomycetes</taxon>
        <taxon>Ustilaginales</taxon>
        <taxon>Ustilaginaceae</taxon>
        <taxon>Ustilago</taxon>
    </lineage>
</organism>
<feature type="compositionally biased region" description="Low complexity" evidence="1">
    <location>
        <begin position="210"/>
        <end position="235"/>
    </location>
</feature>
<keyword evidence="4" id="KW-1185">Reference proteome</keyword>
<evidence type="ECO:0000256" key="2">
    <source>
        <dbReference type="SAM" id="SignalP"/>
    </source>
</evidence>